<accession>A0AAE0EZL4</accession>
<dbReference type="SMART" id="SM00248">
    <property type="entry name" value="ANK"/>
    <property type="match status" value="3"/>
</dbReference>
<sequence>MSWKSLRWLMIALEPFTKRETACRQSRPACLQSSDDDVDPAKQAKIEEMQKEYEEVMADPEQAKQVQAMQESMQNAMQSPEAKAQMQAMGSFMQNPEVQSKIKELETDPEFKEFVDALKSEGAGAVMKFWNDPEMLKKIGEKLGPMAAQADPNAQAAQQPPEIETLLDAARYGDLEAIEDLLAVGKDCNIQDDVGRTPVHYAVAYDQLDALEELVKSDGLKIDLQDEKDNTALHYAAGYGRLACMKVLLGAGSDTSKLNATGKSALDLATADERNPINADADLLEELKASSGGTAFTDQA</sequence>
<feature type="repeat" description="ANK" evidence="3">
    <location>
        <begin position="194"/>
        <end position="227"/>
    </location>
</feature>
<organism evidence="5 6">
    <name type="scientific">Cymbomonas tetramitiformis</name>
    <dbReference type="NCBI Taxonomy" id="36881"/>
    <lineage>
        <taxon>Eukaryota</taxon>
        <taxon>Viridiplantae</taxon>
        <taxon>Chlorophyta</taxon>
        <taxon>Pyramimonadophyceae</taxon>
        <taxon>Pyramimonadales</taxon>
        <taxon>Pyramimonadaceae</taxon>
        <taxon>Cymbomonas</taxon>
    </lineage>
</organism>
<feature type="repeat" description="ANK" evidence="3">
    <location>
        <begin position="228"/>
        <end position="260"/>
    </location>
</feature>
<dbReference type="GO" id="GO:0085020">
    <property type="term" value="P:protein K6-linked ubiquitination"/>
    <property type="evidence" value="ECO:0007669"/>
    <property type="project" value="TreeGrafter"/>
</dbReference>
<dbReference type="GO" id="GO:0004842">
    <property type="term" value="F:ubiquitin-protein transferase activity"/>
    <property type="evidence" value="ECO:0007669"/>
    <property type="project" value="TreeGrafter"/>
</dbReference>
<evidence type="ECO:0008006" key="7">
    <source>
        <dbReference type="Google" id="ProtNLM"/>
    </source>
</evidence>
<evidence type="ECO:0000256" key="1">
    <source>
        <dbReference type="ARBA" id="ARBA00022737"/>
    </source>
</evidence>
<dbReference type="EMBL" id="LGRX02031284">
    <property type="protein sequence ID" value="KAK3244870.1"/>
    <property type="molecule type" value="Genomic_DNA"/>
</dbReference>
<evidence type="ECO:0000313" key="5">
    <source>
        <dbReference type="EMBL" id="KAK3244870.1"/>
    </source>
</evidence>
<keyword evidence="1" id="KW-0677">Repeat</keyword>
<dbReference type="PROSITE" id="PS50088">
    <property type="entry name" value="ANK_REPEAT"/>
    <property type="match status" value="2"/>
</dbReference>
<dbReference type="EMBL" id="LGRX02035682">
    <property type="protein sequence ID" value="KAK3233547.1"/>
    <property type="molecule type" value="Genomic_DNA"/>
</dbReference>
<proteinExistence type="predicted"/>
<name>A0AAE0EZL4_9CHLO</name>
<gene>
    <name evidence="5" type="ORF">CYMTET_45538</name>
    <name evidence="4" type="ORF">CYMTET_56167</name>
</gene>
<evidence type="ECO:0000256" key="2">
    <source>
        <dbReference type="ARBA" id="ARBA00023043"/>
    </source>
</evidence>
<dbReference type="AlphaFoldDB" id="A0AAE0EZL4"/>
<comment type="caution">
    <text evidence="5">The sequence shown here is derived from an EMBL/GenBank/DDBJ whole genome shotgun (WGS) entry which is preliminary data.</text>
</comment>
<dbReference type="PANTHER" id="PTHR24171">
    <property type="entry name" value="ANKYRIN REPEAT DOMAIN-CONTAINING PROTEIN 39-RELATED"/>
    <property type="match status" value="1"/>
</dbReference>
<evidence type="ECO:0000313" key="4">
    <source>
        <dbReference type="EMBL" id="KAK3233547.1"/>
    </source>
</evidence>
<keyword evidence="6" id="KW-1185">Reference proteome</keyword>
<protein>
    <recommendedName>
        <fullName evidence="7">STI1/HOP DP domain-containing protein</fullName>
    </recommendedName>
</protein>
<dbReference type="Gene3D" id="1.25.40.20">
    <property type="entry name" value="Ankyrin repeat-containing domain"/>
    <property type="match status" value="2"/>
</dbReference>
<dbReference type="InterPro" id="IPR036770">
    <property type="entry name" value="Ankyrin_rpt-contain_sf"/>
</dbReference>
<reference evidence="5 6" key="1">
    <citation type="journal article" date="2015" name="Genome Biol. Evol.">
        <title>Comparative Genomics of a Bacterivorous Green Alga Reveals Evolutionary Causalities and Consequences of Phago-Mixotrophic Mode of Nutrition.</title>
        <authorList>
            <person name="Burns J.A."/>
            <person name="Paasch A."/>
            <person name="Narechania A."/>
            <person name="Kim E."/>
        </authorList>
    </citation>
    <scope>NUCLEOTIDE SEQUENCE [LARGE SCALE GENOMIC DNA]</scope>
    <source>
        <strain evidence="5">PLY_AMNH</strain>
    </source>
</reference>
<dbReference type="PROSITE" id="PS50297">
    <property type="entry name" value="ANK_REP_REGION"/>
    <property type="match status" value="1"/>
</dbReference>
<reference evidence="5" key="2">
    <citation type="submission" date="2023-06" db="EMBL/GenBank/DDBJ databases">
        <title>Long-read-based genome assembly of the green algal bacterivore Cymbomonas tetramitiformis.</title>
        <authorList>
            <person name="Gyaltshen Y."/>
            <person name="Rozenberg A."/>
            <person name="Paasch A."/>
            <person name="Burns J.A."/>
            <person name="Warring S."/>
            <person name="Larson R."/>
            <person name="Maurer-Alcala X."/>
            <person name="Dacks J."/>
            <person name="Kim E."/>
        </authorList>
    </citation>
    <scope>NUCLEOTIDE SEQUENCE</scope>
    <source>
        <strain evidence="5">PLY_AMNH</strain>
    </source>
</reference>
<keyword evidence="2 3" id="KW-0040">ANK repeat</keyword>
<dbReference type="SUPFAM" id="SSF48403">
    <property type="entry name" value="Ankyrin repeat"/>
    <property type="match status" value="1"/>
</dbReference>
<dbReference type="Pfam" id="PF12796">
    <property type="entry name" value="Ank_2"/>
    <property type="match status" value="1"/>
</dbReference>
<dbReference type="Proteomes" id="UP001190700">
    <property type="component" value="Unassembled WGS sequence"/>
</dbReference>
<dbReference type="InterPro" id="IPR002110">
    <property type="entry name" value="Ankyrin_rpt"/>
</dbReference>
<evidence type="ECO:0000256" key="3">
    <source>
        <dbReference type="PROSITE-ProRule" id="PRU00023"/>
    </source>
</evidence>
<dbReference type="PANTHER" id="PTHR24171:SF8">
    <property type="entry name" value="BRCA1-ASSOCIATED RING DOMAIN PROTEIN 1"/>
    <property type="match status" value="1"/>
</dbReference>
<evidence type="ECO:0000313" key="6">
    <source>
        <dbReference type="Proteomes" id="UP001190700"/>
    </source>
</evidence>